<proteinExistence type="predicted"/>
<reference key="2">
    <citation type="submission" date="2011-10" db="EMBL/GenBank/DDBJ databases">
        <title>The genome and transcriptome sequence of Clonorchis sinensis provide insights into the carcinogenic liver fluke.</title>
        <authorList>
            <person name="Wang X."/>
            <person name="Huang Y."/>
            <person name="Chen W."/>
            <person name="Liu H."/>
            <person name="Guo L."/>
            <person name="Chen Y."/>
            <person name="Luo F."/>
            <person name="Zhou W."/>
            <person name="Sun J."/>
            <person name="Mao Q."/>
            <person name="Liang P."/>
            <person name="Zhou C."/>
            <person name="Tian Y."/>
            <person name="Men J."/>
            <person name="Lv X."/>
            <person name="Huang L."/>
            <person name="Zhou J."/>
            <person name="Hu Y."/>
            <person name="Li R."/>
            <person name="Zhang F."/>
            <person name="Lei H."/>
            <person name="Li X."/>
            <person name="Hu X."/>
            <person name="Liang C."/>
            <person name="Xu J."/>
            <person name="Wu Z."/>
            <person name="Yu X."/>
        </authorList>
    </citation>
    <scope>NUCLEOTIDE SEQUENCE</scope>
    <source>
        <strain>Henan</strain>
    </source>
</reference>
<name>G7YLH6_CLOSI</name>
<reference evidence="3" key="1">
    <citation type="journal article" date="2011" name="Genome Biol.">
        <title>The draft genome of the carcinogenic human liver fluke Clonorchis sinensis.</title>
        <authorList>
            <person name="Wang X."/>
            <person name="Chen W."/>
            <person name="Huang Y."/>
            <person name="Sun J."/>
            <person name="Men J."/>
            <person name="Liu H."/>
            <person name="Luo F."/>
            <person name="Guo L."/>
            <person name="Lv X."/>
            <person name="Deng C."/>
            <person name="Zhou C."/>
            <person name="Fan Y."/>
            <person name="Li X."/>
            <person name="Huang L."/>
            <person name="Hu Y."/>
            <person name="Liang C."/>
            <person name="Hu X."/>
            <person name="Xu J."/>
            <person name="Yu X."/>
        </authorList>
    </citation>
    <scope>NUCLEOTIDE SEQUENCE [LARGE SCALE GENOMIC DNA]</scope>
    <source>
        <strain evidence="3">Henan</strain>
    </source>
</reference>
<dbReference type="PANTHER" id="PTHR43157:SF31">
    <property type="entry name" value="PHOSPHATIDYLINOSITOL-GLYCAN BIOSYNTHESIS CLASS F PROTEIN"/>
    <property type="match status" value="1"/>
</dbReference>
<feature type="transmembrane region" description="Helical" evidence="2">
    <location>
        <begin position="18"/>
        <end position="36"/>
    </location>
</feature>
<dbReference type="PRINTS" id="PR00081">
    <property type="entry name" value="GDHRDH"/>
</dbReference>
<dbReference type="InterPro" id="IPR036291">
    <property type="entry name" value="NAD(P)-bd_dom_sf"/>
</dbReference>
<dbReference type="PANTHER" id="PTHR43157">
    <property type="entry name" value="PHOSPHATIDYLINOSITOL-GLYCAN BIOSYNTHESIS CLASS F PROTEIN-RELATED"/>
    <property type="match status" value="1"/>
</dbReference>
<keyword evidence="4" id="KW-1185">Reference proteome</keyword>
<dbReference type="EMBL" id="DF143597">
    <property type="protein sequence ID" value="GAA53807.1"/>
    <property type="molecule type" value="Genomic_DNA"/>
</dbReference>
<keyword evidence="2" id="KW-0812">Transmembrane</keyword>
<dbReference type="Gene3D" id="3.40.50.720">
    <property type="entry name" value="NAD(P)-binding Rossmann-like Domain"/>
    <property type="match status" value="1"/>
</dbReference>
<dbReference type="InterPro" id="IPR002347">
    <property type="entry name" value="SDR_fam"/>
</dbReference>
<keyword evidence="1" id="KW-0560">Oxidoreductase</keyword>
<organism evidence="3 4">
    <name type="scientific">Clonorchis sinensis</name>
    <name type="common">Chinese liver fluke</name>
    <dbReference type="NCBI Taxonomy" id="79923"/>
    <lineage>
        <taxon>Eukaryota</taxon>
        <taxon>Metazoa</taxon>
        <taxon>Spiralia</taxon>
        <taxon>Lophotrochozoa</taxon>
        <taxon>Platyhelminthes</taxon>
        <taxon>Trematoda</taxon>
        <taxon>Digenea</taxon>
        <taxon>Opisthorchiida</taxon>
        <taxon>Opisthorchiata</taxon>
        <taxon>Opisthorchiidae</taxon>
        <taxon>Clonorchis</taxon>
    </lineage>
</organism>
<dbReference type="SUPFAM" id="SSF51735">
    <property type="entry name" value="NAD(P)-binding Rossmann-fold domains"/>
    <property type="match status" value="1"/>
</dbReference>
<keyword evidence="2" id="KW-0472">Membrane</keyword>
<evidence type="ECO:0000313" key="3">
    <source>
        <dbReference type="EMBL" id="GAA53807.1"/>
    </source>
</evidence>
<evidence type="ECO:0000256" key="1">
    <source>
        <dbReference type="ARBA" id="ARBA00023002"/>
    </source>
</evidence>
<sequence length="357" mass="40065">MKGIPQNSQSCPNLYTSMALWFVAILFSLLIVLWVVKKLHFDHKDCLLPQRLDGKLALVTGCNTGIGYEVVGELARRGARVIMACRDLQKAEDARQRLLKRFGTGQHVMSSLPHLTSIDETQLECERLDLESPSSIRQFAARLQRQEHVLHFLVNNAGINLGHSQFDPDGIERHLKVNHLGHFLLTNLLRPLLAAAAAVDGEARVVNVSSFNHRLAELNLDDLSHPAVGTSYSNSKLANTIHAKALSERWQQESNIIGVSVHPGLVKTDLFRYSAFTRWLVHRLLSRLSKSPWQGAQDILYCCLAEDIQPGAYYHQCRVGQMNSQALREGMGDRLWTASERMIKHWEAASAEPSLRG</sequence>
<evidence type="ECO:0000256" key="2">
    <source>
        <dbReference type="SAM" id="Phobius"/>
    </source>
</evidence>
<dbReference type="Proteomes" id="UP000008909">
    <property type="component" value="Unassembled WGS sequence"/>
</dbReference>
<keyword evidence="2" id="KW-1133">Transmembrane helix</keyword>
<gene>
    <name evidence="3" type="ORF">CLF_111186</name>
</gene>
<dbReference type="Pfam" id="PF00106">
    <property type="entry name" value="adh_short"/>
    <property type="match status" value="1"/>
</dbReference>
<accession>G7YLH6</accession>
<dbReference type="AlphaFoldDB" id="G7YLH6"/>
<protein>
    <submittedName>
        <fullName evidence="3">Retinol dehydrogenase 12</fullName>
    </submittedName>
</protein>
<dbReference type="GO" id="GO:0016491">
    <property type="term" value="F:oxidoreductase activity"/>
    <property type="evidence" value="ECO:0007669"/>
    <property type="project" value="UniProtKB-KW"/>
</dbReference>
<evidence type="ECO:0000313" key="4">
    <source>
        <dbReference type="Proteomes" id="UP000008909"/>
    </source>
</evidence>